<reference evidence="5" key="1">
    <citation type="submission" date="2016-04" db="UniProtKB">
        <authorList>
            <consortium name="WormBaseParasite"/>
        </authorList>
    </citation>
    <scope>IDENTIFICATION</scope>
</reference>
<dbReference type="PROSITE" id="PS51644">
    <property type="entry name" value="HTH_OST"/>
    <property type="match status" value="4"/>
</dbReference>
<dbReference type="Pfam" id="PF12872">
    <property type="entry name" value="OST-HTH"/>
    <property type="match status" value="4"/>
</dbReference>
<name>A0A158QUC7_MESCO</name>
<keyword evidence="4" id="KW-1185">Reference proteome</keyword>
<feature type="domain" description="HTH OST-type" evidence="2">
    <location>
        <begin position="17"/>
        <end position="91"/>
    </location>
</feature>
<accession>A0A158QUC7</accession>
<dbReference type="Gene3D" id="3.30.420.610">
    <property type="entry name" value="LOTUS domain-like"/>
    <property type="match status" value="4"/>
</dbReference>
<dbReference type="CDD" id="cd08824">
    <property type="entry name" value="LOTUS"/>
    <property type="match status" value="1"/>
</dbReference>
<gene>
    <name evidence="3" type="ORF">MCOS_LOCUS6060</name>
</gene>
<dbReference type="EMBL" id="UXSR01005232">
    <property type="protein sequence ID" value="VDD80057.1"/>
    <property type="molecule type" value="Genomic_DNA"/>
</dbReference>
<evidence type="ECO:0000313" key="4">
    <source>
        <dbReference type="Proteomes" id="UP000267029"/>
    </source>
</evidence>
<sequence>MRDVPSGESPLMQFQVNLRQLRHEIVELVKHQPGSILLLHDFFLAYQAHFGKPCRVSDYGFSRLEDIMDAFKDLVHIVGEAPLRTIMLTHVIQVRRFTYDLLKLLKSEQKKSIPISKFPQAYETTFHKVFKPSNYGVCSLRDLLTDVPENKVTVKNNDDEGLSIVIPRRIQTVQQKALTQIFAIEVIQVLSPMRRFQIAFTKFIPAYHHTFSRQCRVSEYGFSKLAELLEALPHVVEISNEDGERYIRLVNRLRMARIKEILFEILGRQSFRRMLLTDVVSVFQTDYRLNLVPQDYKFTSLEGLFSSFPGVCLLHQQGLRLAQISQDSRTVSFVQQLAFSMTGDGPKDQQPPKWDVKTEDTPGTMTYVCLEDRHNVRDCNIQTYCKPNVGEDLTGKDLSTTQTIHLCPLMSFAKQLRHLLLRTKGRLMLSLLGSEYNRQYGVELRPETYGYPSLLALVKAINFMVAVRGKGAKSTLLLSQNYLGKLAWIIAFKLPFRHDLLLDTAELSVEPIDFSQPKVTTSEAMASSCDFYSMKTRPMQKTSINPWCYPPLLTPGRYHLAPATVASTMPPLNSIAGDPQHPPHDDFRVLPDFFAPDLEAQSYTYTETTSTSRDPDLVTPCLNPEIPSPLRGPFLRYPEASLIGDSCKFTANHLQLHFSSGEMSSHILSLAASQVWSQSSDQHLLSTPIHQFQLESFGMLQPPLGKSLLNYGYMEPYCLSHMTPGMLPKEAKSTAANSGVNMLSSEQQFSPSTESEVSLAKTKTIGSDLSGLKLSEELTPFSNVQVQQITTNPTTAFINYHPTELTDILSQATQHDCGATLIYQNTRAIMAGSSMDSVNGLSIVRNESWRADLRQWVDACRLPAPWPIFQSTPLDPLAQMQPAPVLVSQSAHNGATMPYEETHLINTVTFSQTPTRHSTKEDLGVGNNSPEDKCDEGEWTLPISVTTESTDATSGENDETDSVG</sequence>
<evidence type="ECO:0000256" key="1">
    <source>
        <dbReference type="SAM" id="MobiDB-lite"/>
    </source>
</evidence>
<feature type="compositionally biased region" description="Polar residues" evidence="1">
    <location>
        <begin position="943"/>
        <end position="955"/>
    </location>
</feature>
<feature type="region of interest" description="Disordered" evidence="1">
    <location>
        <begin position="911"/>
        <end position="964"/>
    </location>
</feature>
<dbReference type="AlphaFoldDB" id="A0A158QUC7"/>
<evidence type="ECO:0000259" key="2">
    <source>
        <dbReference type="PROSITE" id="PS51644"/>
    </source>
</evidence>
<dbReference type="WBParaSite" id="MCOS_0000605901-mRNA-1">
    <property type="protein sequence ID" value="MCOS_0000605901-mRNA-1"/>
    <property type="gene ID" value="MCOS_0000605901"/>
</dbReference>
<dbReference type="Proteomes" id="UP000267029">
    <property type="component" value="Unassembled WGS sequence"/>
</dbReference>
<dbReference type="STRING" id="53468.A0A158QUC7"/>
<evidence type="ECO:0000313" key="3">
    <source>
        <dbReference type="EMBL" id="VDD80057.1"/>
    </source>
</evidence>
<feature type="domain" description="HTH OST-type" evidence="2">
    <location>
        <begin position="408"/>
        <end position="482"/>
    </location>
</feature>
<dbReference type="InterPro" id="IPR025605">
    <property type="entry name" value="OST-HTH/LOTUS_dom"/>
</dbReference>
<proteinExistence type="predicted"/>
<evidence type="ECO:0000313" key="5">
    <source>
        <dbReference type="WBParaSite" id="MCOS_0000605901-mRNA-1"/>
    </source>
</evidence>
<feature type="domain" description="HTH OST-type" evidence="2">
    <location>
        <begin position="178"/>
        <end position="252"/>
    </location>
</feature>
<dbReference type="InterPro" id="IPR041966">
    <property type="entry name" value="LOTUS-like"/>
</dbReference>
<dbReference type="OrthoDB" id="549353at2759"/>
<reference evidence="3 4" key="2">
    <citation type="submission" date="2018-10" db="EMBL/GenBank/DDBJ databases">
        <authorList>
            <consortium name="Pathogen Informatics"/>
        </authorList>
    </citation>
    <scope>NUCLEOTIDE SEQUENCE [LARGE SCALE GENOMIC DNA]</scope>
</reference>
<protein>
    <submittedName>
        <fullName evidence="5">HTH OST-type domain-containing protein</fullName>
    </submittedName>
</protein>
<feature type="domain" description="HTH OST-type" evidence="2">
    <location>
        <begin position="93"/>
        <end position="169"/>
    </location>
</feature>
<organism evidence="5">
    <name type="scientific">Mesocestoides corti</name>
    <name type="common">Flatworm</name>
    <dbReference type="NCBI Taxonomy" id="53468"/>
    <lineage>
        <taxon>Eukaryota</taxon>
        <taxon>Metazoa</taxon>
        <taxon>Spiralia</taxon>
        <taxon>Lophotrochozoa</taxon>
        <taxon>Platyhelminthes</taxon>
        <taxon>Cestoda</taxon>
        <taxon>Eucestoda</taxon>
        <taxon>Cyclophyllidea</taxon>
        <taxon>Mesocestoididae</taxon>
        <taxon>Mesocestoides</taxon>
    </lineage>
</organism>